<evidence type="ECO:0000256" key="12">
    <source>
        <dbReference type="RuleBase" id="RU003357"/>
    </source>
</evidence>
<evidence type="ECO:0000256" key="14">
    <source>
        <dbReference type="SAM" id="SignalP"/>
    </source>
</evidence>
<evidence type="ECO:0000256" key="2">
    <source>
        <dbReference type="ARBA" id="ARBA00022448"/>
    </source>
</evidence>
<dbReference type="InterPro" id="IPR012910">
    <property type="entry name" value="Plug_dom"/>
</dbReference>
<dbReference type="InterPro" id="IPR039426">
    <property type="entry name" value="TonB-dep_rcpt-like"/>
</dbReference>
<dbReference type="Proteomes" id="UP001597124">
    <property type="component" value="Unassembled WGS sequence"/>
</dbReference>
<keyword evidence="8 10" id="KW-0472">Membrane</keyword>
<keyword evidence="6" id="KW-0406">Ion transport</keyword>
<evidence type="ECO:0000256" key="3">
    <source>
        <dbReference type="ARBA" id="ARBA00022452"/>
    </source>
</evidence>
<protein>
    <submittedName>
        <fullName evidence="17">TonB-dependent receptor domain-containing protein</fullName>
    </submittedName>
</protein>
<evidence type="ECO:0000256" key="4">
    <source>
        <dbReference type="ARBA" id="ARBA00022692"/>
    </source>
</evidence>
<feature type="domain" description="TonB-dependent receptor-like beta-barrel" evidence="15">
    <location>
        <begin position="232"/>
        <end position="678"/>
    </location>
</feature>
<keyword evidence="18" id="KW-1185">Reference proteome</keyword>
<evidence type="ECO:0000256" key="7">
    <source>
        <dbReference type="ARBA" id="ARBA00023077"/>
    </source>
</evidence>
<comment type="caution">
    <text evidence="17">The sequence shown here is derived from an EMBL/GenBank/DDBJ whole genome shotgun (WGS) entry which is preliminary data.</text>
</comment>
<dbReference type="Pfam" id="PF00593">
    <property type="entry name" value="TonB_dep_Rec_b-barrel"/>
    <property type="match status" value="1"/>
</dbReference>
<keyword evidence="9 10" id="KW-0998">Cell outer membrane</keyword>
<feature type="short sequence motif" description="TonB box" evidence="11">
    <location>
        <begin position="37"/>
        <end position="43"/>
    </location>
</feature>
<keyword evidence="2 10" id="KW-0813">Transport</keyword>
<dbReference type="Gene3D" id="2.40.170.20">
    <property type="entry name" value="TonB-dependent receptor, beta-barrel domain"/>
    <property type="match status" value="1"/>
</dbReference>
<dbReference type="Gene3D" id="2.170.130.10">
    <property type="entry name" value="TonB-dependent receptor, plug domain"/>
    <property type="match status" value="1"/>
</dbReference>
<evidence type="ECO:0000256" key="5">
    <source>
        <dbReference type="ARBA" id="ARBA00022729"/>
    </source>
</evidence>
<name>A0ABW3C7G3_SPHXN</name>
<dbReference type="InterPro" id="IPR037066">
    <property type="entry name" value="Plug_dom_sf"/>
</dbReference>
<evidence type="ECO:0000259" key="16">
    <source>
        <dbReference type="Pfam" id="PF07715"/>
    </source>
</evidence>
<evidence type="ECO:0000256" key="10">
    <source>
        <dbReference type="PROSITE-ProRule" id="PRU01360"/>
    </source>
</evidence>
<feature type="region of interest" description="Disordered" evidence="13">
    <location>
        <begin position="587"/>
        <end position="607"/>
    </location>
</feature>
<evidence type="ECO:0000256" key="11">
    <source>
        <dbReference type="PROSITE-ProRule" id="PRU10143"/>
    </source>
</evidence>
<dbReference type="PROSITE" id="PS00430">
    <property type="entry name" value="TONB_DEPENDENT_REC_1"/>
    <property type="match status" value="1"/>
</dbReference>
<keyword evidence="17" id="KW-0675">Receptor</keyword>
<evidence type="ECO:0000256" key="9">
    <source>
        <dbReference type="ARBA" id="ARBA00023237"/>
    </source>
</evidence>
<feature type="chain" id="PRO_5047422614" evidence="14">
    <location>
        <begin position="27"/>
        <end position="719"/>
    </location>
</feature>
<comment type="subcellular location">
    <subcellularLocation>
        <location evidence="1 10">Cell outer membrane</location>
        <topology evidence="1 10">Multi-pass membrane protein</topology>
    </subcellularLocation>
</comment>
<dbReference type="Pfam" id="PF07715">
    <property type="entry name" value="Plug"/>
    <property type="match status" value="1"/>
</dbReference>
<dbReference type="RefSeq" id="WP_381494530.1">
    <property type="nucleotide sequence ID" value="NZ_JBHTIK010000015.1"/>
</dbReference>
<evidence type="ECO:0000313" key="17">
    <source>
        <dbReference type="EMBL" id="MFD0850370.1"/>
    </source>
</evidence>
<dbReference type="InterPro" id="IPR010916">
    <property type="entry name" value="TonB_box_CS"/>
</dbReference>
<keyword evidence="7 11" id="KW-0798">TonB box</keyword>
<accession>A0ABW3C7G3</accession>
<dbReference type="EMBL" id="JBHTIK010000015">
    <property type="protein sequence ID" value="MFD0850370.1"/>
    <property type="molecule type" value="Genomic_DNA"/>
</dbReference>
<dbReference type="PROSITE" id="PS52016">
    <property type="entry name" value="TONB_DEPENDENT_REC_3"/>
    <property type="match status" value="1"/>
</dbReference>
<dbReference type="PANTHER" id="PTHR30069">
    <property type="entry name" value="TONB-DEPENDENT OUTER MEMBRANE RECEPTOR"/>
    <property type="match status" value="1"/>
</dbReference>
<keyword evidence="3 10" id="KW-1134">Transmembrane beta strand</keyword>
<keyword evidence="4 10" id="KW-0812">Transmembrane</keyword>
<feature type="domain" description="TonB-dependent receptor plug" evidence="16">
    <location>
        <begin position="49"/>
        <end position="162"/>
    </location>
</feature>
<evidence type="ECO:0000313" key="18">
    <source>
        <dbReference type="Proteomes" id="UP001597124"/>
    </source>
</evidence>
<feature type="signal peptide" evidence="14">
    <location>
        <begin position="1"/>
        <end position="26"/>
    </location>
</feature>
<sequence length="719" mass="78162">MSISRSRRLSGVSIFTLALSAMPALANEADDNVVADTIVVTAAGFEQKIEQAPASISVIGREEIETIRAVSITEILQNIEGVDVGDSVGKSGGAQISIRGMGSENTLILIDGRRQNTAGSVTPNGFNETATSFLPPVSAIERVEVVRGPMSTLYGSDAMGGVVNIITRKIGDRWGGSITGHTTIQGDRDFGDIKAGNVYLNGPLVPSLIGVALRGSYSERAQSEIAYLNLAGVPTPVTGFGPNPTKNRIWSAGGRINLTPHADHDVWVDIDFADQWYDNSKAQMGTNTVAGGYEDVLEFKREQYVLAHNWRLPFGTLESTLSHNVTETLGRLIPALVPVKGGGPRTLESTSTIFDTKFSSQIANHTFTLGGQYWDAEMIDGVASAPFTFEQWSLFAEDEWRLVENFALTVGGRYDDHSTFGSHFSPRGYAVWNATDNWTVKGGVSAGYKAPRLEQLAPGINGFGSQGRLPLIGTPGLTPETSIATELAVFYDNRENFRASLTVFRNDYDDKISSSDDPVDNCAFGVSAVDYEAGNYETTGCVDVGFYPTVATFGQSVNIDKARTEGFEATIRWEPVPSVTLSGNYTYTDSEQRSGPSKGEPLTNTPKHMLNGQARWQATDMLNLWLRGEYRSRRYRTPDTGTGNAKALYGDYKSYAVFHLGGSFQIDAFTLSATVYNVLNTDFVDYQPATSSTGAATFVNRYINNQEPRRLWLSAKVDF</sequence>
<evidence type="ECO:0000256" key="8">
    <source>
        <dbReference type="ARBA" id="ARBA00023136"/>
    </source>
</evidence>
<dbReference type="CDD" id="cd01347">
    <property type="entry name" value="ligand_gated_channel"/>
    <property type="match status" value="1"/>
</dbReference>
<evidence type="ECO:0000256" key="13">
    <source>
        <dbReference type="SAM" id="MobiDB-lite"/>
    </source>
</evidence>
<reference evidence="18" key="1">
    <citation type="journal article" date="2019" name="Int. J. Syst. Evol. Microbiol.">
        <title>The Global Catalogue of Microorganisms (GCM) 10K type strain sequencing project: providing services to taxonomists for standard genome sequencing and annotation.</title>
        <authorList>
            <consortium name="The Broad Institute Genomics Platform"/>
            <consortium name="The Broad Institute Genome Sequencing Center for Infectious Disease"/>
            <person name="Wu L."/>
            <person name="Ma J."/>
        </authorList>
    </citation>
    <scope>NUCLEOTIDE SEQUENCE [LARGE SCALE GENOMIC DNA]</scope>
    <source>
        <strain evidence="18">CCUG 52537</strain>
    </source>
</reference>
<organism evidence="17 18">
    <name type="scientific">Sphingosinicella xenopeptidilytica</name>
    <dbReference type="NCBI Taxonomy" id="364098"/>
    <lineage>
        <taxon>Bacteria</taxon>
        <taxon>Pseudomonadati</taxon>
        <taxon>Pseudomonadota</taxon>
        <taxon>Alphaproteobacteria</taxon>
        <taxon>Sphingomonadales</taxon>
        <taxon>Sphingosinicellaceae</taxon>
        <taxon>Sphingosinicella</taxon>
    </lineage>
</organism>
<evidence type="ECO:0000256" key="1">
    <source>
        <dbReference type="ARBA" id="ARBA00004571"/>
    </source>
</evidence>
<dbReference type="SUPFAM" id="SSF56935">
    <property type="entry name" value="Porins"/>
    <property type="match status" value="1"/>
</dbReference>
<proteinExistence type="inferred from homology"/>
<dbReference type="InterPro" id="IPR000531">
    <property type="entry name" value="Beta-barrel_TonB"/>
</dbReference>
<evidence type="ECO:0000259" key="15">
    <source>
        <dbReference type="Pfam" id="PF00593"/>
    </source>
</evidence>
<dbReference type="InterPro" id="IPR036942">
    <property type="entry name" value="Beta-barrel_TonB_sf"/>
</dbReference>
<dbReference type="PANTHER" id="PTHR30069:SF53">
    <property type="entry name" value="COLICIN I RECEPTOR-RELATED"/>
    <property type="match status" value="1"/>
</dbReference>
<gene>
    <name evidence="17" type="ORF">ACFQ00_18700</name>
</gene>
<keyword evidence="5 14" id="KW-0732">Signal</keyword>
<comment type="similarity">
    <text evidence="10 12">Belongs to the TonB-dependent receptor family.</text>
</comment>
<evidence type="ECO:0000256" key="6">
    <source>
        <dbReference type="ARBA" id="ARBA00023065"/>
    </source>
</evidence>